<keyword evidence="2" id="KW-1185">Reference proteome</keyword>
<proteinExistence type="predicted"/>
<gene>
    <name evidence="1" type="ORF">LshimejAT787_0200110</name>
</gene>
<evidence type="ECO:0000313" key="2">
    <source>
        <dbReference type="Proteomes" id="UP001063166"/>
    </source>
</evidence>
<sequence>MPKSLRSITLLFKFNASENLSRLQIARVCGVFRETSNPLDEALYSMCNKAAFPLLLDISIQVFMARIHTLDPPTKEAYWEEWFPLLNGTECFRVRSGHPHYTPPNTVPSP</sequence>
<reference evidence="1" key="1">
    <citation type="submission" date="2022-07" db="EMBL/GenBank/DDBJ databases">
        <title>The genome of Lyophyllum shimeji provides insight into the initial evolution of ectomycorrhizal fungal genome.</title>
        <authorList>
            <person name="Kobayashi Y."/>
            <person name="Shibata T."/>
            <person name="Hirakawa H."/>
            <person name="Shigenobu S."/>
            <person name="Nishiyama T."/>
            <person name="Yamada A."/>
            <person name="Hasebe M."/>
            <person name="Kawaguchi M."/>
        </authorList>
    </citation>
    <scope>NUCLEOTIDE SEQUENCE</scope>
    <source>
        <strain evidence="1">AT787</strain>
    </source>
</reference>
<dbReference type="AlphaFoldDB" id="A0A9P3PEK9"/>
<name>A0A9P3PEK9_LYOSH</name>
<accession>A0A9P3PEK9</accession>
<organism evidence="1 2">
    <name type="scientific">Lyophyllum shimeji</name>
    <name type="common">Hon-shimeji</name>
    <name type="synonym">Tricholoma shimeji</name>
    <dbReference type="NCBI Taxonomy" id="47721"/>
    <lineage>
        <taxon>Eukaryota</taxon>
        <taxon>Fungi</taxon>
        <taxon>Dikarya</taxon>
        <taxon>Basidiomycota</taxon>
        <taxon>Agaricomycotina</taxon>
        <taxon>Agaricomycetes</taxon>
        <taxon>Agaricomycetidae</taxon>
        <taxon>Agaricales</taxon>
        <taxon>Tricholomatineae</taxon>
        <taxon>Lyophyllaceae</taxon>
        <taxon>Lyophyllum</taxon>
    </lineage>
</organism>
<dbReference type="Proteomes" id="UP001063166">
    <property type="component" value="Unassembled WGS sequence"/>
</dbReference>
<dbReference type="EMBL" id="BRPK01000002">
    <property type="protein sequence ID" value="GLB34446.1"/>
    <property type="molecule type" value="Genomic_DNA"/>
</dbReference>
<protein>
    <submittedName>
        <fullName evidence="1">Uncharacterized protein</fullName>
    </submittedName>
</protein>
<comment type="caution">
    <text evidence="1">The sequence shown here is derived from an EMBL/GenBank/DDBJ whole genome shotgun (WGS) entry which is preliminary data.</text>
</comment>
<evidence type="ECO:0000313" key="1">
    <source>
        <dbReference type="EMBL" id="GLB34446.1"/>
    </source>
</evidence>